<evidence type="ECO:0000313" key="2">
    <source>
        <dbReference type="Proteomes" id="UP000464787"/>
    </source>
</evidence>
<dbReference type="Gene3D" id="4.10.410.40">
    <property type="match status" value="1"/>
</dbReference>
<organism evidence="1 2">
    <name type="scientific">Xylophilus rhododendri</name>
    <dbReference type="NCBI Taxonomy" id="2697032"/>
    <lineage>
        <taxon>Bacteria</taxon>
        <taxon>Pseudomonadati</taxon>
        <taxon>Pseudomonadota</taxon>
        <taxon>Betaproteobacteria</taxon>
        <taxon>Burkholderiales</taxon>
        <taxon>Xylophilus</taxon>
    </lineage>
</organism>
<dbReference type="KEGG" id="xyk:GT347_16085"/>
<dbReference type="Proteomes" id="UP000464787">
    <property type="component" value="Chromosome"/>
</dbReference>
<dbReference type="InterPro" id="IPR014918">
    <property type="entry name" value="Phage_tail_3"/>
</dbReference>
<dbReference type="AlphaFoldDB" id="A0A857JFH4"/>
<protein>
    <submittedName>
        <fullName evidence="1">Phage tail protein</fullName>
    </submittedName>
</protein>
<name>A0A857JFH4_9BURK</name>
<gene>
    <name evidence="1" type="ORF">GT347_16085</name>
</gene>
<sequence>MAAAKAITGISNAAPAVATAPGHGVAAGVPVLLSSGWGRLDGRVVRAGDPDTNTFKLLGIDTTDLLRFPASGGAGSLQAAASWTEITQILDSSSGGGEQQFYNYSYLEDPEGTERQMPTNKSARSFTLTLGDDPAKAWYAALDATDQAKLPTVVRVVLPSGSVIFYVAYVSFDKIPKIAKNQGMSVTAVFAIQSFNRYAA</sequence>
<dbReference type="Pfam" id="PF08813">
    <property type="entry name" value="Phage_tail_3"/>
    <property type="match status" value="1"/>
</dbReference>
<proteinExistence type="predicted"/>
<dbReference type="EMBL" id="CP047650">
    <property type="protein sequence ID" value="QHJ01579.1"/>
    <property type="molecule type" value="Genomic_DNA"/>
</dbReference>
<reference evidence="1 2" key="1">
    <citation type="submission" date="2020-01" db="EMBL/GenBank/DDBJ databases">
        <title>Genome sequencing of strain KACC 21265.</title>
        <authorList>
            <person name="Heo J."/>
            <person name="Kim S.-J."/>
            <person name="Kim J.-S."/>
            <person name="Hong S.-B."/>
            <person name="Kwon S.-W."/>
        </authorList>
    </citation>
    <scope>NUCLEOTIDE SEQUENCE [LARGE SCALE GENOMIC DNA]</scope>
    <source>
        <strain evidence="1 2">KACC 21265</strain>
    </source>
</reference>
<accession>A0A857JFH4</accession>
<evidence type="ECO:0000313" key="1">
    <source>
        <dbReference type="EMBL" id="QHJ01579.1"/>
    </source>
</evidence>
<keyword evidence="2" id="KW-1185">Reference proteome</keyword>